<reference evidence="2" key="1">
    <citation type="submission" date="2014-09" db="EMBL/GenBank/DDBJ databases">
        <authorList>
            <person name="Magalhaes I.L.F."/>
            <person name="Oliveira U."/>
            <person name="Santos F.R."/>
            <person name="Vidigal T.H.D.A."/>
            <person name="Brescovit A.D."/>
            <person name="Santos A.J."/>
        </authorList>
    </citation>
    <scope>NUCLEOTIDE SEQUENCE</scope>
    <source>
        <tissue evidence="2">Shoot tissue taken approximately 20 cm above the soil surface</tissue>
    </source>
</reference>
<evidence type="ECO:0000256" key="1">
    <source>
        <dbReference type="SAM" id="MobiDB-lite"/>
    </source>
</evidence>
<reference evidence="2" key="2">
    <citation type="journal article" date="2015" name="Data Brief">
        <title>Shoot transcriptome of the giant reed, Arundo donax.</title>
        <authorList>
            <person name="Barrero R.A."/>
            <person name="Guerrero F.D."/>
            <person name="Moolhuijzen P."/>
            <person name="Goolsby J.A."/>
            <person name="Tidwell J."/>
            <person name="Bellgard S.E."/>
            <person name="Bellgard M.I."/>
        </authorList>
    </citation>
    <scope>NUCLEOTIDE SEQUENCE</scope>
    <source>
        <tissue evidence="2">Shoot tissue taken approximately 20 cm above the soil surface</tissue>
    </source>
</reference>
<proteinExistence type="predicted"/>
<organism evidence="2">
    <name type="scientific">Arundo donax</name>
    <name type="common">Giant reed</name>
    <name type="synonym">Donax arundinaceus</name>
    <dbReference type="NCBI Taxonomy" id="35708"/>
    <lineage>
        <taxon>Eukaryota</taxon>
        <taxon>Viridiplantae</taxon>
        <taxon>Streptophyta</taxon>
        <taxon>Embryophyta</taxon>
        <taxon>Tracheophyta</taxon>
        <taxon>Spermatophyta</taxon>
        <taxon>Magnoliopsida</taxon>
        <taxon>Liliopsida</taxon>
        <taxon>Poales</taxon>
        <taxon>Poaceae</taxon>
        <taxon>PACMAD clade</taxon>
        <taxon>Arundinoideae</taxon>
        <taxon>Arundineae</taxon>
        <taxon>Arundo</taxon>
    </lineage>
</organism>
<dbReference type="PANTHER" id="PTHR35162:SF9">
    <property type="entry name" value="OS02G0176600 PROTEIN"/>
    <property type="match status" value="1"/>
</dbReference>
<dbReference type="AlphaFoldDB" id="A0A0A8ZN16"/>
<accession>A0A0A8ZN16</accession>
<evidence type="ECO:0000313" key="2">
    <source>
        <dbReference type="EMBL" id="JAD40824.1"/>
    </source>
</evidence>
<protein>
    <submittedName>
        <fullName evidence="2">Uncharacterized protein</fullName>
    </submittedName>
</protein>
<dbReference type="EMBL" id="GBRH01257071">
    <property type="protein sequence ID" value="JAD40824.1"/>
    <property type="molecule type" value="Transcribed_RNA"/>
</dbReference>
<name>A0A0A8ZN16_ARUDO</name>
<dbReference type="InterPro" id="IPR053115">
    <property type="entry name" value="CDK_inhibitor"/>
</dbReference>
<feature type="compositionally biased region" description="Basic residues" evidence="1">
    <location>
        <begin position="63"/>
        <end position="74"/>
    </location>
</feature>
<feature type="region of interest" description="Disordered" evidence="1">
    <location>
        <begin position="47"/>
        <end position="79"/>
    </location>
</feature>
<dbReference type="PANTHER" id="PTHR35162">
    <property type="entry name" value="OS08G0516600 PROTEIN"/>
    <property type="match status" value="1"/>
</dbReference>
<sequence length="117" mass="12639">MGLELELLSGHLPTIRTTTTTQLDGDDHDAVDDDGCATPTAPAHVLRAPSVCPPAPMKPRPPPAKRRLQRRRRCGSSAAPPPVRWFIAVPHDVLAAVFVARPCMPPASKKIRVHFVG</sequence>
<feature type="compositionally biased region" description="Pro residues" evidence="1">
    <location>
        <begin position="51"/>
        <end position="62"/>
    </location>
</feature>